<dbReference type="RefSeq" id="WP_136825228.1">
    <property type="nucleotide sequence ID" value="NZ_SWBP01000001.1"/>
</dbReference>
<accession>A0A4U1C6D8</accession>
<dbReference type="SUPFAM" id="SSF53850">
    <property type="entry name" value="Periplasmic binding protein-like II"/>
    <property type="match status" value="1"/>
</dbReference>
<dbReference type="AlphaFoldDB" id="A0A4U1C6D8"/>
<evidence type="ECO:0000313" key="5">
    <source>
        <dbReference type="Proteomes" id="UP000308181"/>
    </source>
</evidence>
<reference evidence="4 5" key="1">
    <citation type="submission" date="2019-04" db="EMBL/GenBank/DDBJ databases">
        <title>Pedobacter sp. AR-3-17 sp. nov., isolated from Arctic soil.</title>
        <authorList>
            <person name="Dahal R.H."/>
            <person name="Kim D.-U."/>
        </authorList>
    </citation>
    <scope>NUCLEOTIDE SEQUENCE [LARGE SCALE GENOMIC DNA]</scope>
    <source>
        <strain evidence="4 5">AR-3-17</strain>
    </source>
</reference>
<sequence length="299" mass="33150">MKKNNVFSLLGFIAGSLALVFASCNQNAKVEEQGITNGKATILADESLFPIVDDEYQIFSNTYTRADISMVYKPQQEVINLFLSDSIDLAIMARELTKEEAKYYDNKKIILKVTKFAIDGIALITSQQNQDSVISVEEIKSELSGKSKNNRVFVFDNPKSSTVEYLMNLSGVKTFPKNFYALKANKDVIKYVIEHPNAIGIVSVAWIKRPTPDVISDVKSIRVMGISKDKGAYLKPSQSNLKLKTYPLIRYLYLINGQGRAGLGTGFASFLAGDIGQRIILKSGLAPDSLSSRQINIRN</sequence>
<name>A0A4U1C6D8_9SPHI</name>
<dbReference type="Proteomes" id="UP000308181">
    <property type="component" value="Unassembled WGS sequence"/>
</dbReference>
<protein>
    <submittedName>
        <fullName evidence="4">Phosphate ABC transporter substrate-binding protein</fullName>
    </submittedName>
</protein>
<keyword evidence="5" id="KW-1185">Reference proteome</keyword>
<dbReference type="PANTHER" id="PTHR30570:SF1">
    <property type="entry name" value="PHOSPHATE-BINDING PROTEIN PSTS"/>
    <property type="match status" value="1"/>
</dbReference>
<comment type="caution">
    <text evidence="4">The sequence shown here is derived from an EMBL/GenBank/DDBJ whole genome shotgun (WGS) entry which is preliminary data.</text>
</comment>
<proteinExistence type="predicted"/>
<dbReference type="InterPro" id="IPR024370">
    <property type="entry name" value="PBP_domain"/>
</dbReference>
<gene>
    <name evidence="4" type="ORF">FA046_04935</name>
</gene>
<feature type="chain" id="PRO_5020653976" evidence="2">
    <location>
        <begin position="29"/>
        <end position="299"/>
    </location>
</feature>
<dbReference type="InterPro" id="IPR050811">
    <property type="entry name" value="Phosphate_ABC_transporter"/>
</dbReference>
<organism evidence="4 5">
    <name type="scientific">Pedobacter cryophilus</name>
    <dbReference type="NCBI Taxonomy" id="2571271"/>
    <lineage>
        <taxon>Bacteria</taxon>
        <taxon>Pseudomonadati</taxon>
        <taxon>Bacteroidota</taxon>
        <taxon>Sphingobacteriia</taxon>
        <taxon>Sphingobacteriales</taxon>
        <taxon>Sphingobacteriaceae</taxon>
        <taxon>Pedobacter</taxon>
    </lineage>
</organism>
<dbReference type="OrthoDB" id="1450880at2"/>
<dbReference type="EMBL" id="SWBP01000001">
    <property type="protein sequence ID" value="TKC01023.1"/>
    <property type="molecule type" value="Genomic_DNA"/>
</dbReference>
<dbReference type="PANTHER" id="PTHR30570">
    <property type="entry name" value="PERIPLASMIC PHOSPHATE BINDING COMPONENT OF PHOSPHATE ABC TRANSPORTER"/>
    <property type="match status" value="1"/>
</dbReference>
<evidence type="ECO:0000256" key="2">
    <source>
        <dbReference type="SAM" id="SignalP"/>
    </source>
</evidence>
<feature type="domain" description="PBP" evidence="3">
    <location>
        <begin position="36"/>
        <end position="273"/>
    </location>
</feature>
<dbReference type="Pfam" id="PF12849">
    <property type="entry name" value="PBP_like_2"/>
    <property type="match status" value="1"/>
</dbReference>
<feature type="signal peptide" evidence="2">
    <location>
        <begin position="1"/>
        <end position="28"/>
    </location>
</feature>
<keyword evidence="1 2" id="KW-0732">Signal</keyword>
<evidence type="ECO:0000259" key="3">
    <source>
        <dbReference type="Pfam" id="PF12849"/>
    </source>
</evidence>
<dbReference type="Gene3D" id="3.40.190.10">
    <property type="entry name" value="Periplasmic binding protein-like II"/>
    <property type="match status" value="2"/>
</dbReference>
<dbReference type="PROSITE" id="PS51257">
    <property type="entry name" value="PROKAR_LIPOPROTEIN"/>
    <property type="match status" value="1"/>
</dbReference>
<evidence type="ECO:0000256" key="1">
    <source>
        <dbReference type="ARBA" id="ARBA00022729"/>
    </source>
</evidence>
<evidence type="ECO:0000313" key="4">
    <source>
        <dbReference type="EMBL" id="TKC01023.1"/>
    </source>
</evidence>